<evidence type="ECO:0000313" key="2">
    <source>
        <dbReference type="EMBL" id="EJK56357.1"/>
    </source>
</evidence>
<dbReference type="Proteomes" id="UP000266841">
    <property type="component" value="Unassembled WGS sequence"/>
</dbReference>
<feature type="region of interest" description="Disordered" evidence="1">
    <location>
        <begin position="51"/>
        <end position="83"/>
    </location>
</feature>
<accession>K0SCB6</accession>
<reference evidence="2 3" key="1">
    <citation type="journal article" date="2012" name="Genome Biol.">
        <title>Genome and low-iron response of an oceanic diatom adapted to chronic iron limitation.</title>
        <authorList>
            <person name="Lommer M."/>
            <person name="Specht M."/>
            <person name="Roy A.S."/>
            <person name="Kraemer L."/>
            <person name="Andreson R."/>
            <person name="Gutowska M.A."/>
            <person name="Wolf J."/>
            <person name="Bergner S.V."/>
            <person name="Schilhabel M.B."/>
            <person name="Klostermeier U.C."/>
            <person name="Beiko R.G."/>
            <person name="Rosenstiel P."/>
            <person name="Hippler M."/>
            <person name="Laroche J."/>
        </authorList>
    </citation>
    <scope>NUCLEOTIDE SEQUENCE [LARGE SCALE GENOMIC DNA]</scope>
    <source>
        <strain evidence="2 3">CCMP1005</strain>
    </source>
</reference>
<evidence type="ECO:0000256" key="1">
    <source>
        <dbReference type="SAM" id="MobiDB-lite"/>
    </source>
</evidence>
<organism evidence="2 3">
    <name type="scientific">Thalassiosira oceanica</name>
    <name type="common">Marine diatom</name>
    <dbReference type="NCBI Taxonomy" id="159749"/>
    <lineage>
        <taxon>Eukaryota</taxon>
        <taxon>Sar</taxon>
        <taxon>Stramenopiles</taxon>
        <taxon>Ochrophyta</taxon>
        <taxon>Bacillariophyta</taxon>
        <taxon>Coscinodiscophyceae</taxon>
        <taxon>Thalassiosirophycidae</taxon>
        <taxon>Thalassiosirales</taxon>
        <taxon>Thalassiosiraceae</taxon>
        <taxon>Thalassiosira</taxon>
    </lineage>
</organism>
<comment type="caution">
    <text evidence="2">The sequence shown here is derived from an EMBL/GenBank/DDBJ whole genome shotgun (WGS) entry which is preliminary data.</text>
</comment>
<dbReference type="EMBL" id="AGNL01031667">
    <property type="protein sequence ID" value="EJK56357.1"/>
    <property type="molecule type" value="Genomic_DNA"/>
</dbReference>
<feature type="compositionally biased region" description="Basic residues" evidence="1">
    <location>
        <begin position="51"/>
        <end position="63"/>
    </location>
</feature>
<feature type="compositionally biased region" description="Low complexity" evidence="1">
    <location>
        <begin position="64"/>
        <end position="76"/>
    </location>
</feature>
<protein>
    <submittedName>
        <fullName evidence="2">Uncharacterized protein</fullName>
    </submittedName>
</protein>
<keyword evidence="3" id="KW-1185">Reference proteome</keyword>
<feature type="non-terminal residue" evidence="2">
    <location>
        <position position="83"/>
    </location>
</feature>
<gene>
    <name evidence="2" type="ORF">THAOC_23773</name>
</gene>
<evidence type="ECO:0000313" key="3">
    <source>
        <dbReference type="Proteomes" id="UP000266841"/>
    </source>
</evidence>
<name>K0SCB6_THAOC</name>
<dbReference type="AlphaFoldDB" id="K0SCB6"/>
<sequence length="83" mass="9172">MIRVLLLSLELDREPFSGNGVLATSLLNGLRRRADADVRAICLRARRRKRLRETSRRRRRRRLAGPAAGPLQVEAAGQGGAVG</sequence>
<proteinExistence type="predicted"/>